<evidence type="ECO:0000256" key="1">
    <source>
        <dbReference type="ARBA" id="ARBA00022737"/>
    </source>
</evidence>
<dbReference type="EMBL" id="JACAZI010000012">
    <property type="protein sequence ID" value="KAF7346948.1"/>
    <property type="molecule type" value="Genomic_DNA"/>
</dbReference>
<evidence type="ECO:0000313" key="3">
    <source>
        <dbReference type="Proteomes" id="UP000620124"/>
    </source>
</evidence>
<accession>A0A8H7CTK5</accession>
<dbReference type="InterPro" id="IPR000357">
    <property type="entry name" value="HEAT"/>
</dbReference>
<dbReference type="InterPro" id="IPR011989">
    <property type="entry name" value="ARM-like"/>
</dbReference>
<evidence type="ECO:0000313" key="2">
    <source>
        <dbReference type="EMBL" id="KAF7346948.1"/>
    </source>
</evidence>
<name>A0A8H7CTK5_9AGAR</name>
<dbReference type="SUPFAM" id="SSF48371">
    <property type="entry name" value="ARM repeat"/>
    <property type="match status" value="1"/>
</dbReference>
<sequence>MLRNEHSSEDTRNLVVLQFTDRAKRSEAEAHLVAAFVRAEPAAFESLYDAALPKTRASMALLIAYLATYESISQTTLGMKPCARLLRLCSDTDLEVRDSALFALVKISVYPEGAQMVVTPTSSYNMQQPACLLLALLAKDGSTWVAVLSIDPCESLVELASAGTTTADPEVCAAAILALTVFCIWPDGAEAVGAANMAKQNKPNITLRVVSDGALLSSIAADVPVEVTREDDDEPPSSTTTPLRIPFPFREIRL</sequence>
<reference evidence="2" key="1">
    <citation type="submission" date="2020-05" db="EMBL/GenBank/DDBJ databases">
        <title>Mycena genomes resolve the evolution of fungal bioluminescence.</title>
        <authorList>
            <person name="Tsai I.J."/>
        </authorList>
    </citation>
    <scope>NUCLEOTIDE SEQUENCE</scope>
    <source>
        <strain evidence="2">CCC161011</strain>
    </source>
</reference>
<dbReference type="OrthoDB" id="3054759at2759"/>
<organism evidence="2 3">
    <name type="scientific">Mycena venus</name>
    <dbReference type="NCBI Taxonomy" id="2733690"/>
    <lineage>
        <taxon>Eukaryota</taxon>
        <taxon>Fungi</taxon>
        <taxon>Dikarya</taxon>
        <taxon>Basidiomycota</taxon>
        <taxon>Agaricomycotina</taxon>
        <taxon>Agaricomycetes</taxon>
        <taxon>Agaricomycetidae</taxon>
        <taxon>Agaricales</taxon>
        <taxon>Marasmiineae</taxon>
        <taxon>Mycenaceae</taxon>
        <taxon>Mycena</taxon>
    </lineage>
</organism>
<dbReference type="Proteomes" id="UP000620124">
    <property type="component" value="Unassembled WGS sequence"/>
</dbReference>
<dbReference type="AlphaFoldDB" id="A0A8H7CTK5"/>
<dbReference type="InterPro" id="IPR016024">
    <property type="entry name" value="ARM-type_fold"/>
</dbReference>
<keyword evidence="1" id="KW-0677">Repeat</keyword>
<protein>
    <submittedName>
        <fullName evidence="2">Uncharacterized protein</fullName>
    </submittedName>
</protein>
<dbReference type="Gene3D" id="1.25.10.10">
    <property type="entry name" value="Leucine-rich Repeat Variant"/>
    <property type="match status" value="1"/>
</dbReference>
<gene>
    <name evidence="2" type="ORF">MVEN_01447200</name>
</gene>
<comment type="caution">
    <text evidence="2">The sequence shown here is derived from an EMBL/GenBank/DDBJ whole genome shotgun (WGS) entry which is preliminary data.</text>
</comment>
<proteinExistence type="predicted"/>
<keyword evidence="3" id="KW-1185">Reference proteome</keyword>
<dbReference type="Pfam" id="PF02985">
    <property type="entry name" value="HEAT"/>
    <property type="match status" value="1"/>
</dbReference>